<name>A0A1H8SB18_9HYPH</name>
<dbReference type="Proteomes" id="UP000198939">
    <property type="component" value="Unassembled WGS sequence"/>
</dbReference>
<dbReference type="RefSeq" id="WP_210216956.1">
    <property type="nucleotide sequence ID" value="NZ_FOCV01000024.1"/>
</dbReference>
<evidence type="ECO:0000313" key="4">
    <source>
        <dbReference type="Proteomes" id="UP000198939"/>
    </source>
</evidence>
<dbReference type="STRING" id="501024.RTCCBAU85039_4752"/>
<dbReference type="EMBL" id="FNXB01000032">
    <property type="protein sequence ID" value="SEI12092.1"/>
    <property type="molecule type" value="Genomic_DNA"/>
</dbReference>
<reference evidence="3" key="1">
    <citation type="submission" date="2016-10" db="EMBL/GenBank/DDBJ databases">
        <authorList>
            <person name="Wibberg D."/>
        </authorList>
    </citation>
    <scope>NUCLEOTIDE SEQUENCE [LARGE SCALE GENOMIC DNA]</scope>
</reference>
<evidence type="ECO:0000313" key="3">
    <source>
        <dbReference type="Proteomes" id="UP000183063"/>
    </source>
</evidence>
<dbReference type="EMBL" id="FOCV01000024">
    <property type="protein sequence ID" value="SEO75747.1"/>
    <property type="molecule type" value="Genomic_DNA"/>
</dbReference>
<protein>
    <submittedName>
        <fullName evidence="1">Uncharacterized protein</fullName>
    </submittedName>
</protein>
<dbReference type="Proteomes" id="UP000183063">
    <property type="component" value="Unassembled WGS sequence"/>
</dbReference>
<gene>
    <name evidence="1" type="ORF">RTCCBAU85039_4752</name>
    <name evidence="2" type="ORF">SAMN05216228_102415</name>
</gene>
<reference evidence="2 4" key="2">
    <citation type="submission" date="2016-10" db="EMBL/GenBank/DDBJ databases">
        <authorList>
            <person name="Varghese N."/>
            <person name="Submissions S."/>
        </authorList>
    </citation>
    <scope>NUCLEOTIDE SEQUENCE [LARGE SCALE GENOMIC DNA]</scope>
    <source>
        <strain evidence="2 4">CGMCC 1.7071</strain>
    </source>
</reference>
<organism evidence="1 3">
    <name type="scientific">Rhizobium tibeticum</name>
    <dbReference type="NCBI Taxonomy" id="501024"/>
    <lineage>
        <taxon>Bacteria</taxon>
        <taxon>Pseudomonadati</taxon>
        <taxon>Pseudomonadota</taxon>
        <taxon>Alphaproteobacteria</taxon>
        <taxon>Hyphomicrobiales</taxon>
        <taxon>Rhizobiaceae</taxon>
        <taxon>Rhizobium/Agrobacterium group</taxon>
        <taxon>Rhizobium</taxon>
    </lineage>
</organism>
<evidence type="ECO:0000313" key="2">
    <source>
        <dbReference type="EMBL" id="SEO75747.1"/>
    </source>
</evidence>
<dbReference type="AlphaFoldDB" id="A0A1H8SB18"/>
<accession>A0A1H8SB18</accession>
<keyword evidence="4" id="KW-1185">Reference proteome</keyword>
<proteinExistence type="predicted"/>
<sequence>MSESFKREAELSPKAAHETHQLGIVARTLDERLDATGPHCSVRPTEGHWRIYLNDAPMEGTFETSRKALAAARHYKADMQHRIADEFFKTTGLSADQWSLNAHALVNRVDPAEFVVFYRRSYMAHIGCHALPSRKTIQEAIKLINTTFHLPGPMLFALEQVYGEQGKRFGPGAVNWSLFNILQEKGFISFDEREEDRHVHLTAAGRAALTRDPRGLSLELREIIFAGALSEERQLRSVWNNLIGSGISGQVNAQGLRAAFANGYELRVEDGSDEGKDIILRASGTEPDGTPITDLMVASFPSQWEPFKVASKGLAEAIVRQQSMLKRPPSAPGTAG</sequence>
<evidence type="ECO:0000313" key="1">
    <source>
        <dbReference type="EMBL" id="SEI12092.1"/>
    </source>
</evidence>
<reference evidence="1" key="3">
    <citation type="submission" date="2016-10" db="EMBL/GenBank/DDBJ databases">
        <authorList>
            <person name="de Groot N.N."/>
        </authorList>
    </citation>
    <scope>NUCLEOTIDE SEQUENCE [LARGE SCALE GENOMIC DNA]</scope>
    <source>
        <strain evidence="1">CCBAU85039</strain>
    </source>
</reference>